<organism evidence="7">
    <name type="scientific">Actinoalloteichus cyanogriseus</name>
    <name type="common">Streptomyces caeruleus</name>
    <dbReference type="NCBI Taxonomy" id="2893586"/>
    <lineage>
        <taxon>Bacteria</taxon>
        <taxon>Bacillati</taxon>
        <taxon>Actinomycetota</taxon>
        <taxon>Actinomycetes</taxon>
        <taxon>Pseudonocardiales</taxon>
        <taxon>Pseudonocardiaceae</taxon>
        <taxon>Actinoalloteichus</taxon>
    </lineage>
</organism>
<accession>M1F4V9</accession>
<dbReference type="GO" id="GO:0016491">
    <property type="term" value="F:oxidoreductase activity"/>
    <property type="evidence" value="ECO:0007669"/>
    <property type="project" value="UniProtKB-KW"/>
</dbReference>
<keyword evidence="5" id="KW-0560">Oxidoreductase</keyword>
<dbReference type="InterPro" id="IPR016166">
    <property type="entry name" value="FAD-bd_PCMH"/>
</dbReference>
<dbReference type="PANTHER" id="PTHR42973:SF39">
    <property type="entry name" value="FAD-BINDING PCMH-TYPE DOMAIN-CONTAINING PROTEIN"/>
    <property type="match status" value="1"/>
</dbReference>
<dbReference type="SUPFAM" id="SSF56176">
    <property type="entry name" value="FAD-binding/transporter-associated domain-like"/>
    <property type="match status" value="1"/>
</dbReference>
<gene>
    <name evidence="7" type="primary">caeB3</name>
</gene>
<dbReference type="GO" id="GO:0071949">
    <property type="term" value="F:FAD binding"/>
    <property type="evidence" value="ECO:0007669"/>
    <property type="project" value="InterPro"/>
</dbReference>
<dbReference type="Gene3D" id="3.30.465.10">
    <property type="match status" value="1"/>
</dbReference>
<dbReference type="InterPro" id="IPR050416">
    <property type="entry name" value="FAD-linked_Oxidoreductase"/>
</dbReference>
<dbReference type="InterPro" id="IPR006094">
    <property type="entry name" value="Oxid_FAD_bind_N"/>
</dbReference>
<name>M1F4V9_ACTCY</name>
<dbReference type="InterPro" id="IPR012951">
    <property type="entry name" value="BBE"/>
</dbReference>
<comment type="cofactor">
    <cofactor evidence="1">
        <name>FAD</name>
        <dbReference type="ChEBI" id="CHEBI:57692"/>
    </cofactor>
</comment>
<keyword evidence="4" id="KW-0274">FAD</keyword>
<evidence type="ECO:0000256" key="1">
    <source>
        <dbReference type="ARBA" id="ARBA00001974"/>
    </source>
</evidence>
<feature type="domain" description="FAD-binding PCMH-type" evidence="6">
    <location>
        <begin position="59"/>
        <end position="240"/>
    </location>
</feature>
<dbReference type="PANTHER" id="PTHR42973">
    <property type="entry name" value="BINDING OXIDOREDUCTASE, PUTATIVE (AFU_ORTHOLOGUE AFUA_1G17690)-RELATED"/>
    <property type="match status" value="1"/>
</dbReference>
<dbReference type="EMBL" id="JQ687072">
    <property type="protein sequence ID" value="AFK24524.1"/>
    <property type="molecule type" value="Genomic_DNA"/>
</dbReference>
<evidence type="ECO:0000256" key="2">
    <source>
        <dbReference type="ARBA" id="ARBA00005466"/>
    </source>
</evidence>
<evidence type="ECO:0000259" key="6">
    <source>
        <dbReference type="PROSITE" id="PS51387"/>
    </source>
</evidence>
<dbReference type="Pfam" id="PF01565">
    <property type="entry name" value="FAD_binding_4"/>
    <property type="match status" value="1"/>
</dbReference>
<evidence type="ECO:0000256" key="3">
    <source>
        <dbReference type="ARBA" id="ARBA00022630"/>
    </source>
</evidence>
<evidence type="ECO:0000256" key="4">
    <source>
        <dbReference type="ARBA" id="ARBA00022827"/>
    </source>
</evidence>
<keyword evidence="3" id="KW-0285">Flavoprotein</keyword>
<dbReference type="InterPro" id="IPR016169">
    <property type="entry name" value="FAD-bd_PCMH_sub2"/>
</dbReference>
<dbReference type="AlphaFoldDB" id="M1F4V9"/>
<evidence type="ECO:0000313" key="7">
    <source>
        <dbReference type="EMBL" id="AFK24524.1"/>
    </source>
</evidence>
<comment type="similarity">
    <text evidence="2">Belongs to the oxygen-dependent FAD-linked oxidoreductase family.</text>
</comment>
<reference evidence="7" key="1">
    <citation type="journal article" date="2012" name="J. Am. Chem. Soc.">
        <title>Caerulomycins and collismycins share a common paradigm for 2,2'-bipyridine biosynthesis via an unusual hybrid polyketide-peptide assembly Logic.</title>
        <authorList>
            <person name="Qu X."/>
            <person name="Pang B."/>
            <person name="Zhang Z."/>
            <person name="Chen M."/>
            <person name="Wu Z."/>
            <person name="Zhao Q."/>
            <person name="Zhang Q."/>
            <person name="Wang Y."/>
            <person name="Liu Y."/>
            <person name="Liu W."/>
        </authorList>
    </citation>
    <scope>NUCLEOTIDE SEQUENCE</scope>
    <source>
        <strain evidence="7">NRRL B-2194</strain>
    </source>
</reference>
<dbReference type="Pfam" id="PF08031">
    <property type="entry name" value="BBE"/>
    <property type="match status" value="1"/>
</dbReference>
<dbReference type="PROSITE" id="PS51387">
    <property type="entry name" value="FAD_PCMH"/>
    <property type="match status" value="1"/>
</dbReference>
<sequence length="533" mass="58658">MGSDAAATELVRVPPRPARAFVRWNPSTGRCPIVSTRAAVTVKPDDHRYDLLARADNYRFVAQPEYFRLPYSTAQVVEAVSEAVAAGKRLTVRSGGHCGEAFVASPDVDVIVDLSSMSHVGYDEERGAFEVEAGATVGQIYRVLYKNYGVTFPGGFCMGVGAGGHISGGGYGPLSRLLGLTVDYLHAVEVVVVDAEGVVSTVVATREEDDPNRDLWWAHTGGGGGNFGVITRYWLRSPDAVGDAPEEALPRPPASFHVARVSWSWAELTEADYVRLVSNFLDWQLRNCTVDSPNIGLYALLECFHRSAGHLAMHAQIPVDVPDAEERMSWFLAELNEGVAVAPSVTRRRLPWLATSQLLAIPDVGPGAIGVRRKVKSADLRGAHTREQLAAAYRHLSRADYHCPSAAMEYIAYGGRVNTVDPAATAVPRGASLKTFYMVAWTDPAEDEEHLRWIREIYRDIHSATGGVPSPDEINTGAYINYPDIDLADPEWNTSGVPWHTIYYGDNYPRLQEIKSRWDPRNVFRHAFSIRPR</sequence>
<evidence type="ECO:0000256" key="5">
    <source>
        <dbReference type="ARBA" id="ARBA00023002"/>
    </source>
</evidence>
<dbReference type="InterPro" id="IPR036318">
    <property type="entry name" value="FAD-bd_PCMH-like_sf"/>
</dbReference>
<dbReference type="Gene3D" id="3.40.462.20">
    <property type="match status" value="1"/>
</dbReference>
<proteinExistence type="inferred from homology"/>
<protein>
    <submittedName>
        <fullName evidence="7">FAD-dependent oxidoreductase</fullName>
    </submittedName>
</protein>